<dbReference type="Proteomes" id="UP000735302">
    <property type="component" value="Unassembled WGS sequence"/>
</dbReference>
<evidence type="ECO:0000256" key="11">
    <source>
        <dbReference type="ARBA" id="ARBA00093680"/>
    </source>
</evidence>
<dbReference type="SUPFAM" id="SSF48452">
    <property type="entry name" value="TPR-like"/>
    <property type="match status" value="1"/>
</dbReference>
<name>A0AAV3Y8F9_9GAST</name>
<evidence type="ECO:0000256" key="8">
    <source>
        <dbReference type="ARBA" id="ARBA00022833"/>
    </source>
</evidence>
<dbReference type="InterPro" id="IPR052097">
    <property type="entry name" value="SET-MYND_domain_protein"/>
</dbReference>
<evidence type="ECO:0000313" key="17">
    <source>
        <dbReference type="Proteomes" id="UP000735302"/>
    </source>
</evidence>
<dbReference type="PANTHER" id="PTHR46165:SF7">
    <property type="entry name" value="SET AND MYND DOMAIN-CONTAINING PROTEIN 4"/>
    <property type="match status" value="1"/>
</dbReference>
<dbReference type="Pfam" id="PF07719">
    <property type="entry name" value="TPR_2"/>
    <property type="match status" value="1"/>
</dbReference>
<dbReference type="GO" id="GO:0042826">
    <property type="term" value="F:histone deacetylase binding"/>
    <property type="evidence" value="ECO:0007669"/>
    <property type="project" value="TreeGrafter"/>
</dbReference>
<evidence type="ECO:0000256" key="10">
    <source>
        <dbReference type="ARBA" id="ARBA00093635"/>
    </source>
</evidence>
<dbReference type="InterPro" id="IPR019734">
    <property type="entry name" value="TPR_rpt"/>
</dbReference>
<keyword evidence="8" id="KW-0862">Zinc</keyword>
<evidence type="ECO:0000256" key="12">
    <source>
        <dbReference type="PROSITE-ProRule" id="PRU00134"/>
    </source>
</evidence>
<gene>
    <name evidence="16" type="ORF">PoB_000522300</name>
</gene>
<evidence type="ECO:0000256" key="3">
    <source>
        <dbReference type="ARBA" id="ARBA00022691"/>
    </source>
</evidence>
<keyword evidence="3" id="KW-0949">S-adenosyl-L-methionine</keyword>
<reference evidence="16 17" key="1">
    <citation type="journal article" date="2021" name="Elife">
        <title>Chloroplast acquisition without the gene transfer in kleptoplastic sea slugs, Plakobranchus ocellatus.</title>
        <authorList>
            <person name="Maeda T."/>
            <person name="Takahashi S."/>
            <person name="Yoshida T."/>
            <person name="Shimamura S."/>
            <person name="Takaki Y."/>
            <person name="Nagai Y."/>
            <person name="Toyoda A."/>
            <person name="Suzuki Y."/>
            <person name="Arimoto A."/>
            <person name="Ishii H."/>
            <person name="Satoh N."/>
            <person name="Nishiyama T."/>
            <person name="Hasebe M."/>
            <person name="Maruyama T."/>
            <person name="Minagawa J."/>
            <person name="Obokata J."/>
            <person name="Shigenobu S."/>
        </authorList>
    </citation>
    <scope>NUCLEOTIDE SEQUENCE [LARGE SCALE GENOMIC DNA]</scope>
</reference>
<dbReference type="PROSITE" id="PS50005">
    <property type="entry name" value="TPR"/>
    <property type="match status" value="1"/>
</dbReference>
<evidence type="ECO:0000256" key="13">
    <source>
        <dbReference type="PROSITE-ProRule" id="PRU00339"/>
    </source>
</evidence>
<dbReference type="AlphaFoldDB" id="A0AAV3Y8F9"/>
<evidence type="ECO:0000256" key="6">
    <source>
        <dbReference type="ARBA" id="ARBA00022771"/>
    </source>
</evidence>
<dbReference type="PROSITE" id="PS50865">
    <property type="entry name" value="ZF_MYND_2"/>
    <property type="match status" value="1"/>
</dbReference>
<dbReference type="InterPro" id="IPR011990">
    <property type="entry name" value="TPR-like_helical_dom_sf"/>
</dbReference>
<sequence length="701" mass="79522">MKDILLIISSQMDSAHVRNIVDQLTHRLVESGEYNSFVAEFSKCSTNYERIQCVYNLPLIHCLIEIKENYRPKSKRHAEVLRAEGNKLFKAGRYQEAANVYTQSIVLAPDDSDNLSLAYNNRSTTNFYMKKYSLCLQDIEMAFLHNYPVKNHYKLFQRIGRCMYYMCRKEEAIQAFQQTIAALDQADIGLEERTVMITDMNKAINQCSSIGKPTFEFPMASLNCCHKAIPKLSDGPSKEVPCLSDRAEIRLDKYGGRGLFAKRDIEIGETLIVETPFASALLKEFNLTHCQYCCNRLVLLLPCKSCSGVVFCSLSCREACWEKFHWAECRVLENIQDSRGDLSFLSSRMILTAGLGVLDEMQEGTGELHVARNAGFNKEGVYQSNDYASAHSLVNHASLRTFQDLLNRTISAVYFLKHLEFVGFFTQKNRKDISQHSSSGHGVDNSEDFLSSLRSDEQSLLKQKFNVGGHILRNIMMLPCNAHEVSEFSLNFEAPAMSATVELAAAIYPVLSLINHSCDPSVVRHSFGNICVARAIRSIKAGEELKDNYGALYPTMDLATRQTNLQSQYFFTCQCEACASDWPQYFNIPFELPVLRCSSCNSHVEIRTGHHLQNTRCGQCGKTQDIENTLRRMSEMEPEYRHALTTVIDGDTSEKNVSTLLSFLQYVEARVHRPWRDINDSQEAFKQCLNMQANCFPSPLS</sequence>
<dbReference type="CDD" id="cd10536">
    <property type="entry name" value="SET_SMYD4"/>
    <property type="match status" value="1"/>
</dbReference>
<evidence type="ECO:0000256" key="2">
    <source>
        <dbReference type="ARBA" id="ARBA00022679"/>
    </source>
</evidence>
<keyword evidence="4" id="KW-0479">Metal-binding</keyword>
<dbReference type="GO" id="GO:0008270">
    <property type="term" value="F:zinc ion binding"/>
    <property type="evidence" value="ECO:0007669"/>
    <property type="project" value="UniProtKB-KW"/>
</dbReference>
<evidence type="ECO:0000256" key="9">
    <source>
        <dbReference type="ARBA" id="ARBA00093423"/>
    </source>
</evidence>
<evidence type="ECO:0000259" key="14">
    <source>
        <dbReference type="PROSITE" id="PS50280"/>
    </source>
</evidence>
<dbReference type="Gene3D" id="2.170.270.10">
    <property type="entry name" value="SET domain"/>
    <property type="match status" value="1"/>
</dbReference>
<dbReference type="PROSITE" id="PS50280">
    <property type="entry name" value="SET"/>
    <property type="match status" value="1"/>
</dbReference>
<dbReference type="GO" id="GO:0005634">
    <property type="term" value="C:nucleus"/>
    <property type="evidence" value="ECO:0007669"/>
    <property type="project" value="TreeGrafter"/>
</dbReference>
<dbReference type="EMBL" id="BLXT01000597">
    <property type="protein sequence ID" value="GFN78717.1"/>
    <property type="molecule type" value="Genomic_DNA"/>
</dbReference>
<dbReference type="InterPro" id="IPR001214">
    <property type="entry name" value="SET_dom"/>
</dbReference>
<keyword evidence="6 12" id="KW-0863">Zinc-finger</keyword>
<evidence type="ECO:0000259" key="15">
    <source>
        <dbReference type="PROSITE" id="PS50865"/>
    </source>
</evidence>
<dbReference type="InterPro" id="IPR046341">
    <property type="entry name" value="SET_dom_sf"/>
</dbReference>
<keyword evidence="5" id="KW-0677">Repeat</keyword>
<dbReference type="GO" id="GO:0032259">
    <property type="term" value="P:methylation"/>
    <property type="evidence" value="ECO:0007669"/>
    <property type="project" value="UniProtKB-KW"/>
</dbReference>
<dbReference type="InterPro" id="IPR013105">
    <property type="entry name" value="TPR_2"/>
</dbReference>
<feature type="domain" description="SET" evidence="14">
    <location>
        <begin position="230"/>
        <end position="550"/>
    </location>
</feature>
<evidence type="ECO:0000256" key="1">
    <source>
        <dbReference type="ARBA" id="ARBA00022603"/>
    </source>
</evidence>
<organism evidence="16 17">
    <name type="scientific">Plakobranchus ocellatus</name>
    <dbReference type="NCBI Taxonomy" id="259542"/>
    <lineage>
        <taxon>Eukaryota</taxon>
        <taxon>Metazoa</taxon>
        <taxon>Spiralia</taxon>
        <taxon>Lophotrochozoa</taxon>
        <taxon>Mollusca</taxon>
        <taxon>Gastropoda</taxon>
        <taxon>Heterobranchia</taxon>
        <taxon>Euthyneura</taxon>
        <taxon>Panpulmonata</taxon>
        <taxon>Sacoglossa</taxon>
        <taxon>Placobranchoidea</taxon>
        <taxon>Plakobranchidae</taxon>
        <taxon>Plakobranchus</taxon>
    </lineage>
</organism>
<feature type="domain" description="MYND-type" evidence="15">
    <location>
        <begin position="290"/>
        <end position="329"/>
    </location>
</feature>
<dbReference type="GO" id="GO:0008168">
    <property type="term" value="F:methyltransferase activity"/>
    <property type="evidence" value="ECO:0007669"/>
    <property type="project" value="UniProtKB-KW"/>
</dbReference>
<accession>A0AAV3Y8F9</accession>
<dbReference type="SMART" id="SM00028">
    <property type="entry name" value="TPR"/>
    <property type="match status" value="3"/>
</dbReference>
<evidence type="ECO:0000313" key="16">
    <source>
        <dbReference type="EMBL" id="GFN78717.1"/>
    </source>
</evidence>
<dbReference type="InterPro" id="IPR002893">
    <property type="entry name" value="Znf_MYND"/>
</dbReference>
<comment type="caution">
    <text evidence="16">The sequence shown here is derived from an EMBL/GenBank/DDBJ whole genome shotgun (WGS) entry which is preliminary data.</text>
</comment>
<evidence type="ECO:0000256" key="7">
    <source>
        <dbReference type="ARBA" id="ARBA00022803"/>
    </source>
</evidence>
<keyword evidence="17" id="KW-1185">Reference proteome</keyword>
<keyword evidence="1" id="KW-0489">Methyltransferase</keyword>
<keyword evidence="2" id="KW-0808">Transferase</keyword>
<dbReference type="Pfam" id="PF00856">
    <property type="entry name" value="SET"/>
    <property type="match status" value="1"/>
</dbReference>
<dbReference type="PANTHER" id="PTHR46165">
    <property type="entry name" value="SET AND MYND DOMAIN-CONTAINING PROTEIN 4"/>
    <property type="match status" value="1"/>
</dbReference>
<evidence type="ECO:0000256" key="4">
    <source>
        <dbReference type="ARBA" id="ARBA00022723"/>
    </source>
</evidence>
<dbReference type="Gene3D" id="1.25.40.10">
    <property type="entry name" value="Tetratricopeptide repeat domain"/>
    <property type="match status" value="2"/>
</dbReference>
<comment type="function">
    <text evidence="9">Protein-lysine N-methyltransferase. Monomethylates PRMT5, modulating its transcriptional activity. May also act as a histone methyltransferase. Plays a critical role in cardiac development. Acts as a key epigenetic regulator of gene expression during cardiac development via its dual activities as a methyltransferase and negative regulator of HDAC1.</text>
</comment>
<proteinExistence type="predicted"/>
<dbReference type="SUPFAM" id="SSF144232">
    <property type="entry name" value="HIT/MYND zinc finger-like"/>
    <property type="match status" value="1"/>
</dbReference>
<evidence type="ECO:0000256" key="5">
    <source>
        <dbReference type="ARBA" id="ARBA00022737"/>
    </source>
</evidence>
<dbReference type="SUPFAM" id="SSF82199">
    <property type="entry name" value="SET domain"/>
    <property type="match status" value="1"/>
</dbReference>
<dbReference type="GO" id="GO:0005737">
    <property type="term" value="C:cytoplasm"/>
    <property type="evidence" value="ECO:0007669"/>
    <property type="project" value="TreeGrafter"/>
</dbReference>
<keyword evidence="7 13" id="KW-0802">TPR repeat</keyword>
<dbReference type="InterPro" id="IPR044421">
    <property type="entry name" value="SMYD4_SET"/>
</dbReference>
<protein>
    <recommendedName>
        <fullName evidence="10">Protein-lysine N-methyltransferase SMYD4</fullName>
    </recommendedName>
    <alternativeName>
        <fullName evidence="11">SET and MYND domain-containing protein 4</fullName>
    </alternativeName>
</protein>
<feature type="repeat" description="TPR" evidence="13">
    <location>
        <begin position="78"/>
        <end position="111"/>
    </location>
</feature>